<accession>A0A235B894</accession>
<dbReference type="OrthoDB" id="2491499at2"/>
<dbReference type="GO" id="GO:0030313">
    <property type="term" value="C:cell envelope"/>
    <property type="evidence" value="ECO:0007669"/>
    <property type="project" value="UniProtKB-SubCell"/>
</dbReference>
<proteinExistence type="predicted"/>
<protein>
    <recommendedName>
        <fullName evidence="2">Heparinase II/III-like C-terminal domain-containing protein</fullName>
    </recommendedName>
</protein>
<gene>
    <name evidence="3" type="ORF">CHM34_06720</name>
</gene>
<keyword evidence="4" id="KW-1185">Reference proteome</keyword>
<organism evidence="3 4">
    <name type="scientific">Paludifilum halophilum</name>
    <dbReference type="NCBI Taxonomy" id="1642702"/>
    <lineage>
        <taxon>Bacteria</taxon>
        <taxon>Bacillati</taxon>
        <taxon>Bacillota</taxon>
        <taxon>Bacilli</taxon>
        <taxon>Bacillales</taxon>
        <taxon>Thermoactinomycetaceae</taxon>
        <taxon>Paludifilum</taxon>
    </lineage>
</organism>
<dbReference type="InterPro" id="IPR008929">
    <property type="entry name" value="Chondroitin_lyas"/>
</dbReference>
<dbReference type="Proteomes" id="UP000215459">
    <property type="component" value="Unassembled WGS sequence"/>
</dbReference>
<reference evidence="3 4" key="1">
    <citation type="submission" date="2017-07" db="EMBL/GenBank/DDBJ databases">
        <title>The genome sequence of Paludifilum halophilum highlights mechanisms for microbial adaptation to high salt environemnts.</title>
        <authorList>
            <person name="Belbahri L."/>
        </authorList>
    </citation>
    <scope>NUCLEOTIDE SEQUENCE [LARGE SCALE GENOMIC DNA]</scope>
    <source>
        <strain evidence="3 4">DSM 102817</strain>
    </source>
</reference>
<comment type="subcellular location">
    <subcellularLocation>
        <location evidence="1">Cell envelope</location>
    </subcellularLocation>
</comment>
<feature type="domain" description="Heparinase II/III-like C-terminal" evidence="2">
    <location>
        <begin position="723"/>
        <end position="779"/>
    </location>
</feature>
<dbReference type="AlphaFoldDB" id="A0A235B894"/>
<sequence>MPVKGKSVGWHPAKTRSTYYTQDRVDNARTHIDRYEWARRIRDQAVANAEKYLTYGWDRLWRLITPPTLPRSFAVNYNWGSPVTGKKFNEIYGYRGWQADPKNEPWKLTDPSSGFKFPTNDFRSYYESGLDPHGLFDPKRANRRYLKNRLYPEKGEDWGVDDGFGWVDKEGNRWTFIAYYIHWHIWHGGVVDNALRAFRDAYLYTGDPKYCRGGIILLDRIADLYPQMNLDPYQTEEGYLNSHGGTGKGKIRGSIWEATAVTDYLSAYDAFFPGMEKAGVVGFLSRKAKDYRLKNPKDSVDAIRVHIENRLLREIFPAVKRTEIRGNFGMHQRALAMAAVVLDEAGTSEEWIDWIFQPGRLRSRPDWHLTGGNMLTTLVDRVDRDGFGDEPSTQYNRYWLGQIRGVADILERYHRYPKADLYGNVKFKKMFDTRWPLMMSGRYTPAIGDSLKTGNPEIVGTIWEHVKAFEKYRDPVYAQTAHFLNGYSLDGLHGDLFSADPEKIFREMRRVIEKKGELRLNSTHLPGFGFTALRDGRDIRPNPEIAYRFPDLKRLMASGEVTTHRGAVISETDVISRHVPDAFRIPEDDYETSGAVHMRADRPGERIAFRLNIPSTDAYVLDIEILHSTYHGRYQVRIDDRPLTELNFYGSGGKQVRRLGKRRLTRGTHTLTFVNRGKNKEALGYGLALSRLFLRNPQAPHRSARQIQKPTLRGLWMYYGRNLVGKHGHKDTLNIGLYGFGLDLSPDLGYPENFKTRTEWVSHTISHNTVVVDRGKQKDLQAAIPHHVEKEGRVQLIDVEAPHVYPQTRCYRRTSAMIRIDRENSYTVDFFRVKGGREHHFSFHGAAGKITTQGLHLIPQTRGTYAGTDVAFGEKEPDQPEGWAYAGSGFHYLDRVERALQPEVPFSVDWCIDDTWNVLPEKADIHLRLTLLNEVDEVALANGYPPKLPGNPDHLRYLIAHRKSRDLQTQFISVIEPYKNSPNIDSVRTVPLTVKGKRVSGPDTAAVQVVLNNGRTDYIVHSLHPQMRYTVDGRFQFQGFFGVYSERNGQPVYAFLSDGTLLQPDGKPPLLHRRQRRLTGKILDFTREITRNNQLTVRVKGNCPDPESFNGRQIIIENDGRQNATYTIQRAERNRDNVYTLHLGDTTLIRQYKNPKNISKGYRYNIKKGAQWTLPLSSEWYR</sequence>
<dbReference type="Pfam" id="PF07940">
    <property type="entry name" value="Hepar_II_III_C"/>
    <property type="match status" value="1"/>
</dbReference>
<dbReference type="EMBL" id="NOWF01000003">
    <property type="protein sequence ID" value="OYD08514.1"/>
    <property type="molecule type" value="Genomic_DNA"/>
</dbReference>
<evidence type="ECO:0000313" key="3">
    <source>
        <dbReference type="EMBL" id="OYD08514.1"/>
    </source>
</evidence>
<dbReference type="SUPFAM" id="SSF48230">
    <property type="entry name" value="Chondroitin AC/alginate lyase"/>
    <property type="match status" value="1"/>
</dbReference>
<evidence type="ECO:0000259" key="2">
    <source>
        <dbReference type="Pfam" id="PF07940"/>
    </source>
</evidence>
<dbReference type="Gene3D" id="2.60.120.260">
    <property type="entry name" value="Galactose-binding domain-like"/>
    <property type="match status" value="1"/>
</dbReference>
<comment type="caution">
    <text evidence="3">The sequence shown here is derived from an EMBL/GenBank/DDBJ whole genome shotgun (WGS) entry which is preliminary data.</text>
</comment>
<dbReference type="RefSeq" id="WP_094263819.1">
    <property type="nucleotide sequence ID" value="NZ_NOWF01000003.1"/>
</dbReference>
<name>A0A235B894_9BACL</name>
<evidence type="ECO:0000256" key="1">
    <source>
        <dbReference type="ARBA" id="ARBA00004196"/>
    </source>
</evidence>
<dbReference type="GO" id="GO:0016829">
    <property type="term" value="F:lyase activity"/>
    <property type="evidence" value="ECO:0007669"/>
    <property type="project" value="InterPro"/>
</dbReference>
<evidence type="ECO:0000313" key="4">
    <source>
        <dbReference type="Proteomes" id="UP000215459"/>
    </source>
</evidence>
<dbReference type="InterPro" id="IPR012480">
    <property type="entry name" value="Hepar_II_III_C"/>
</dbReference>
<dbReference type="Gene3D" id="2.70.98.70">
    <property type="match status" value="1"/>
</dbReference>
<dbReference type="Gene3D" id="1.50.10.100">
    <property type="entry name" value="Chondroitin AC/alginate lyase"/>
    <property type="match status" value="1"/>
</dbReference>